<comment type="caution">
    <text evidence="1">The sequence shown here is derived from an EMBL/GenBank/DDBJ whole genome shotgun (WGS) entry which is preliminary data.</text>
</comment>
<reference evidence="1 2" key="1">
    <citation type="submission" date="2020-07" db="EMBL/GenBank/DDBJ databases">
        <title>Sequencing the genomes of 1000 actinobacteria strains.</title>
        <authorList>
            <person name="Klenk H.-P."/>
        </authorList>
    </citation>
    <scope>NUCLEOTIDE SEQUENCE [LARGE SCALE GENOMIC DNA]</scope>
    <source>
        <strain evidence="1 2">DSM 44065</strain>
    </source>
</reference>
<evidence type="ECO:0008006" key="3">
    <source>
        <dbReference type="Google" id="ProtNLM"/>
    </source>
</evidence>
<evidence type="ECO:0000313" key="1">
    <source>
        <dbReference type="EMBL" id="NYI85557.1"/>
    </source>
</evidence>
<gene>
    <name evidence="1" type="ORF">HNR68_004187</name>
</gene>
<proteinExistence type="predicted"/>
<keyword evidence="2" id="KW-1185">Reference proteome</keyword>
<evidence type="ECO:0000313" key="2">
    <source>
        <dbReference type="Proteomes" id="UP000587002"/>
    </source>
</evidence>
<accession>A0A853ASY3</accession>
<dbReference type="AlphaFoldDB" id="A0A853ASY3"/>
<sequence length="331" mass="36649">MQENHKWSRHVSFGPEDHERWNELVDSQHGIVSGGQLQDFGLSRHVGPAQLEARRWQRVLPNVFATFTGPPPRSSLISAALLYGGPWAVLSHRTAAEEWGMLPVADDSPVHITVPYARSAVSQLPLVHVHRSRAFSHIVAPAEPPRTSREDTIIDLAAAEPTPERARDVVVQLVGANRVPLWRVHSQLELRPPYRHRSAVRAALDLVAGGALSVLEAEYQLEVEQAHGLPAASRQTPFSVDGVVLWEDVTYDAAGVPLTVRLDGRQFHASSRVAFRDRRRDNAAELAGRARLVYGWHEVREDPCAVAAEVLAVLRRGGWRGPSHGCHRCGR</sequence>
<organism evidence="1 2">
    <name type="scientific">Saccharopolyspora hordei</name>
    <dbReference type="NCBI Taxonomy" id="1838"/>
    <lineage>
        <taxon>Bacteria</taxon>
        <taxon>Bacillati</taxon>
        <taxon>Actinomycetota</taxon>
        <taxon>Actinomycetes</taxon>
        <taxon>Pseudonocardiales</taxon>
        <taxon>Pseudonocardiaceae</taxon>
        <taxon>Saccharopolyspora</taxon>
    </lineage>
</organism>
<dbReference type="Proteomes" id="UP000587002">
    <property type="component" value="Unassembled WGS sequence"/>
</dbReference>
<name>A0A853ASY3_9PSEU</name>
<protein>
    <recommendedName>
        <fullName evidence="3">Transcriptional regulator, AbiEi antitoxin, Type IV TA system</fullName>
    </recommendedName>
</protein>
<dbReference type="RefSeq" id="WP_246330502.1">
    <property type="nucleotide sequence ID" value="NZ_BAABFH010000001.1"/>
</dbReference>
<dbReference type="EMBL" id="JACCFJ010000001">
    <property type="protein sequence ID" value="NYI85557.1"/>
    <property type="molecule type" value="Genomic_DNA"/>
</dbReference>